<dbReference type="RefSeq" id="WP_188431134.1">
    <property type="nucleotide sequence ID" value="NZ_BAABKH010000014.1"/>
</dbReference>
<proteinExistence type="predicted"/>
<dbReference type="AlphaFoldDB" id="A0A917F7E4"/>
<accession>A0A917F7E4</accession>
<protein>
    <submittedName>
        <fullName evidence="2">Uncharacterized protein</fullName>
    </submittedName>
</protein>
<reference evidence="2" key="1">
    <citation type="journal article" date="2014" name="Int. J. Syst. Evol. Microbiol.">
        <title>Complete genome sequence of Corynebacterium casei LMG S-19264T (=DSM 44701T), isolated from a smear-ripened cheese.</title>
        <authorList>
            <consortium name="US DOE Joint Genome Institute (JGI-PGF)"/>
            <person name="Walter F."/>
            <person name="Albersmeier A."/>
            <person name="Kalinowski J."/>
            <person name="Ruckert C."/>
        </authorList>
    </citation>
    <scope>NUCLEOTIDE SEQUENCE</scope>
    <source>
        <strain evidence="2">CGMCC 1.12160</strain>
    </source>
</reference>
<feature type="compositionally biased region" description="Basic and acidic residues" evidence="1">
    <location>
        <begin position="140"/>
        <end position="155"/>
    </location>
</feature>
<reference evidence="2" key="2">
    <citation type="submission" date="2020-09" db="EMBL/GenBank/DDBJ databases">
        <authorList>
            <person name="Sun Q."/>
            <person name="Zhou Y."/>
        </authorList>
    </citation>
    <scope>NUCLEOTIDE SEQUENCE</scope>
    <source>
        <strain evidence="2">CGMCC 1.12160</strain>
    </source>
</reference>
<comment type="caution">
    <text evidence="2">The sequence shown here is derived from an EMBL/GenBank/DDBJ whole genome shotgun (WGS) entry which is preliminary data.</text>
</comment>
<dbReference type="EMBL" id="BMEM01000004">
    <property type="protein sequence ID" value="GGF55394.1"/>
    <property type="molecule type" value="Genomic_DNA"/>
</dbReference>
<evidence type="ECO:0000256" key="1">
    <source>
        <dbReference type="SAM" id="MobiDB-lite"/>
    </source>
</evidence>
<name>A0A917F7E4_9MICO</name>
<sequence>MSDVNVWLLLVSFALGAALTWLATVRRVTVEVPPAAEPDAPDAPEPEAPDEPDPELAAPDDLPPAPAVDAVEAARLGALGAAGAGAAATLGIPDVEIYGPPAAMEPVDLPEAHEDLPGIRVQAPSWQGPLAEDEPAPAEPDARTETDAGGDHPGP</sequence>
<gene>
    <name evidence="2" type="ORF">GCM10011366_24140</name>
</gene>
<feature type="compositionally biased region" description="Acidic residues" evidence="1">
    <location>
        <begin position="39"/>
        <end position="54"/>
    </location>
</feature>
<feature type="region of interest" description="Disordered" evidence="1">
    <location>
        <begin position="96"/>
        <end position="155"/>
    </location>
</feature>
<keyword evidence="3" id="KW-1185">Reference proteome</keyword>
<feature type="region of interest" description="Disordered" evidence="1">
    <location>
        <begin position="33"/>
        <end position="68"/>
    </location>
</feature>
<organism evidence="2 3">
    <name type="scientific">Ornithinimicrobium tianjinense</name>
    <dbReference type="NCBI Taxonomy" id="1195761"/>
    <lineage>
        <taxon>Bacteria</taxon>
        <taxon>Bacillati</taxon>
        <taxon>Actinomycetota</taxon>
        <taxon>Actinomycetes</taxon>
        <taxon>Micrococcales</taxon>
        <taxon>Ornithinimicrobiaceae</taxon>
        <taxon>Ornithinimicrobium</taxon>
    </lineage>
</organism>
<dbReference type="Proteomes" id="UP000605670">
    <property type="component" value="Unassembled WGS sequence"/>
</dbReference>
<evidence type="ECO:0000313" key="3">
    <source>
        <dbReference type="Proteomes" id="UP000605670"/>
    </source>
</evidence>
<evidence type="ECO:0000313" key="2">
    <source>
        <dbReference type="EMBL" id="GGF55394.1"/>
    </source>
</evidence>